<evidence type="ECO:0000256" key="6">
    <source>
        <dbReference type="ARBA" id="ARBA00040062"/>
    </source>
</evidence>
<evidence type="ECO:0000313" key="9">
    <source>
        <dbReference type="EMBL" id="SDC15491.1"/>
    </source>
</evidence>
<evidence type="ECO:0000256" key="3">
    <source>
        <dbReference type="ARBA" id="ARBA00036002"/>
    </source>
</evidence>
<dbReference type="SUPFAM" id="SSF54637">
    <property type="entry name" value="Thioesterase/thiol ester dehydrase-isomerase"/>
    <property type="match status" value="1"/>
</dbReference>
<feature type="domain" description="Thioesterase" evidence="8">
    <location>
        <begin position="56"/>
        <end position="129"/>
    </location>
</feature>
<dbReference type="STRING" id="187868.SAMN05192589_101352"/>
<dbReference type="InterPro" id="IPR029069">
    <property type="entry name" value="HotDog_dom_sf"/>
</dbReference>
<comment type="catalytic activity">
    <reaction evidence="3">
        <text>a long-chain fatty acyl-CoA + H2O = a long-chain fatty acid + CoA + H(+)</text>
        <dbReference type="Rhea" id="RHEA:67680"/>
        <dbReference type="ChEBI" id="CHEBI:15377"/>
        <dbReference type="ChEBI" id="CHEBI:15378"/>
        <dbReference type="ChEBI" id="CHEBI:57287"/>
        <dbReference type="ChEBI" id="CHEBI:57560"/>
        <dbReference type="ChEBI" id="CHEBI:83139"/>
    </reaction>
</comment>
<dbReference type="EMBL" id="FMZC01000001">
    <property type="protein sequence ID" value="SDC15491.1"/>
    <property type="molecule type" value="Genomic_DNA"/>
</dbReference>
<keyword evidence="1" id="KW-0378">Hydrolase</keyword>
<dbReference type="NCBIfam" id="TIGR00369">
    <property type="entry name" value="unchar_dom_1"/>
    <property type="match status" value="1"/>
</dbReference>
<name>A0A1G6J9W2_9BURK</name>
<dbReference type="GO" id="GO:0047617">
    <property type="term" value="F:fatty acyl-CoA hydrolase activity"/>
    <property type="evidence" value="ECO:0007669"/>
    <property type="project" value="UniProtKB-EC"/>
</dbReference>
<dbReference type="Pfam" id="PF03061">
    <property type="entry name" value="4HBT"/>
    <property type="match status" value="1"/>
</dbReference>
<evidence type="ECO:0000313" key="10">
    <source>
        <dbReference type="Proteomes" id="UP000198781"/>
    </source>
</evidence>
<dbReference type="PANTHER" id="PTHR43240:SF20">
    <property type="entry name" value="MEDIUM_LONG-CHAIN ACYL-COA THIOESTERASE YIGI"/>
    <property type="match status" value="1"/>
</dbReference>
<sequence>MAAPPVTVSPEVFLAMGREVLAAQPFSVLLGTELHAFAPGECELHLAITEQIRQQHGFVHGGVVSYMADNALTYAGGSALRVPVVTSEFKINYVRPAVGERLVARAHAVHAGASQAVCRCDVFAVQGGVEKLCAIAQGTIVALPAGAARPSPPASNTSDRVA</sequence>
<dbReference type="PANTHER" id="PTHR43240">
    <property type="entry name" value="1,4-DIHYDROXY-2-NAPHTHOYL-COA THIOESTERASE 1"/>
    <property type="match status" value="1"/>
</dbReference>
<comment type="catalytic activity">
    <reaction evidence="7">
        <text>a medium-chain fatty acyl-CoA + H2O = a medium-chain fatty acid + CoA + H(+)</text>
        <dbReference type="Rhea" id="RHEA:68184"/>
        <dbReference type="ChEBI" id="CHEBI:15377"/>
        <dbReference type="ChEBI" id="CHEBI:15378"/>
        <dbReference type="ChEBI" id="CHEBI:57287"/>
        <dbReference type="ChEBI" id="CHEBI:59558"/>
        <dbReference type="ChEBI" id="CHEBI:90546"/>
    </reaction>
</comment>
<proteinExistence type="inferred from homology"/>
<keyword evidence="10" id="KW-1185">Reference proteome</keyword>
<dbReference type="EC" id="3.1.2.20" evidence="5"/>
<dbReference type="Proteomes" id="UP000198781">
    <property type="component" value="Unassembled WGS sequence"/>
</dbReference>
<evidence type="ECO:0000256" key="4">
    <source>
        <dbReference type="ARBA" id="ARBA00038381"/>
    </source>
</evidence>
<evidence type="ECO:0000259" key="8">
    <source>
        <dbReference type="Pfam" id="PF03061"/>
    </source>
</evidence>
<dbReference type="AlphaFoldDB" id="A0A1G6J9W2"/>
<evidence type="ECO:0000256" key="5">
    <source>
        <dbReference type="ARBA" id="ARBA00038894"/>
    </source>
</evidence>
<reference evidence="9 10" key="1">
    <citation type="submission" date="2016-10" db="EMBL/GenBank/DDBJ databases">
        <authorList>
            <person name="de Groot N.N."/>
        </authorList>
    </citation>
    <scope>NUCLEOTIDE SEQUENCE [LARGE SCALE GENOMIC DNA]</scope>
    <source>
        <strain evidence="9 10">DSM 16619</strain>
    </source>
</reference>
<organism evidence="9 10">
    <name type="scientific">Paracidovorax valerianellae</name>
    <dbReference type="NCBI Taxonomy" id="187868"/>
    <lineage>
        <taxon>Bacteria</taxon>
        <taxon>Pseudomonadati</taxon>
        <taxon>Pseudomonadota</taxon>
        <taxon>Betaproteobacteria</taxon>
        <taxon>Burkholderiales</taxon>
        <taxon>Comamonadaceae</taxon>
        <taxon>Paracidovorax</taxon>
    </lineage>
</organism>
<evidence type="ECO:0000256" key="2">
    <source>
        <dbReference type="ARBA" id="ARBA00035880"/>
    </source>
</evidence>
<comment type="catalytic activity">
    <reaction evidence="2">
        <text>a fatty acyl-CoA + H2O = a fatty acid + CoA + H(+)</text>
        <dbReference type="Rhea" id="RHEA:16781"/>
        <dbReference type="ChEBI" id="CHEBI:15377"/>
        <dbReference type="ChEBI" id="CHEBI:15378"/>
        <dbReference type="ChEBI" id="CHEBI:28868"/>
        <dbReference type="ChEBI" id="CHEBI:57287"/>
        <dbReference type="ChEBI" id="CHEBI:77636"/>
        <dbReference type="EC" id="3.1.2.20"/>
    </reaction>
</comment>
<evidence type="ECO:0000256" key="1">
    <source>
        <dbReference type="ARBA" id="ARBA00022801"/>
    </source>
</evidence>
<dbReference type="CDD" id="cd03443">
    <property type="entry name" value="PaaI_thioesterase"/>
    <property type="match status" value="1"/>
</dbReference>
<accession>A0A1G6J9W2</accession>
<evidence type="ECO:0000256" key="7">
    <source>
        <dbReference type="ARBA" id="ARBA00048062"/>
    </source>
</evidence>
<protein>
    <recommendedName>
        <fullName evidence="6">Medium/long-chain acyl-CoA thioesterase YigI</fullName>
        <ecNumber evidence="5">3.1.2.20</ecNumber>
    </recommendedName>
</protein>
<comment type="similarity">
    <text evidence="4">Belongs to the YigI thioesterase family.</text>
</comment>
<dbReference type="InterPro" id="IPR003736">
    <property type="entry name" value="PAAI_dom"/>
</dbReference>
<dbReference type="InterPro" id="IPR006683">
    <property type="entry name" value="Thioestr_dom"/>
</dbReference>
<dbReference type="Gene3D" id="3.10.129.10">
    <property type="entry name" value="Hotdog Thioesterase"/>
    <property type="match status" value="1"/>
</dbReference>
<gene>
    <name evidence="9" type="ORF">SAMN05192589_101352</name>
</gene>